<feature type="transmembrane region" description="Helical" evidence="6">
    <location>
        <begin position="54"/>
        <end position="74"/>
    </location>
</feature>
<name>A0ABQ4KEN9_9BACI</name>
<dbReference type="InterPro" id="IPR005829">
    <property type="entry name" value="Sugar_transporter_CS"/>
</dbReference>
<dbReference type="InterPro" id="IPR052528">
    <property type="entry name" value="Sugar_transport-like"/>
</dbReference>
<accession>A0ABQ4KEN9</accession>
<comment type="caution">
    <text evidence="8">The sequence shown here is derived from an EMBL/GenBank/DDBJ whole genome shotgun (WGS) entry which is preliminary data.</text>
</comment>
<keyword evidence="3 6" id="KW-0812">Transmembrane</keyword>
<feature type="transmembrane region" description="Helical" evidence="6">
    <location>
        <begin position="172"/>
        <end position="195"/>
    </location>
</feature>
<dbReference type="PANTHER" id="PTHR23526">
    <property type="entry name" value="INTEGRAL MEMBRANE TRANSPORT PROTEIN-RELATED"/>
    <property type="match status" value="1"/>
</dbReference>
<feature type="transmembrane region" description="Helical" evidence="6">
    <location>
        <begin position="221"/>
        <end position="246"/>
    </location>
</feature>
<keyword evidence="5 6" id="KW-0472">Membrane</keyword>
<gene>
    <name evidence="8" type="primary">yqgE</name>
    <name evidence="8" type="ORF">J8TS2_01060</name>
</gene>
<feature type="domain" description="Major facilitator superfamily (MFS) profile" evidence="7">
    <location>
        <begin position="1"/>
        <end position="200"/>
    </location>
</feature>
<dbReference type="Gene3D" id="1.20.1250.20">
    <property type="entry name" value="MFS general substrate transporter like domains"/>
    <property type="match status" value="2"/>
</dbReference>
<evidence type="ECO:0000256" key="1">
    <source>
        <dbReference type="ARBA" id="ARBA00004651"/>
    </source>
</evidence>
<dbReference type="InterPro" id="IPR020846">
    <property type="entry name" value="MFS_dom"/>
</dbReference>
<dbReference type="InterPro" id="IPR036259">
    <property type="entry name" value="MFS_trans_sf"/>
</dbReference>
<reference evidence="8 9" key="1">
    <citation type="submission" date="2021-03" db="EMBL/GenBank/DDBJ databases">
        <title>Antimicrobial resistance genes in bacteria isolated from Japanese honey, and their potential for conferring macrolide and lincosamide resistance in the American foulbrood pathogen Paenibacillus larvae.</title>
        <authorList>
            <person name="Okamoto M."/>
            <person name="Kumagai M."/>
            <person name="Kanamori H."/>
            <person name="Takamatsu D."/>
        </authorList>
    </citation>
    <scope>NUCLEOTIDE SEQUENCE [LARGE SCALE GENOMIC DNA]</scope>
    <source>
        <strain evidence="8 9">J8TS2</strain>
    </source>
</reference>
<keyword evidence="4 6" id="KW-1133">Transmembrane helix</keyword>
<dbReference type="EMBL" id="BORB01000001">
    <property type="protein sequence ID" value="GIN55787.1"/>
    <property type="molecule type" value="Genomic_DNA"/>
</dbReference>
<organism evidence="8 9">
    <name type="scientific">Lederbergia ruris</name>
    <dbReference type="NCBI Taxonomy" id="217495"/>
    <lineage>
        <taxon>Bacteria</taxon>
        <taxon>Bacillati</taxon>
        <taxon>Bacillota</taxon>
        <taxon>Bacilli</taxon>
        <taxon>Bacillales</taxon>
        <taxon>Bacillaceae</taxon>
        <taxon>Lederbergia</taxon>
    </lineage>
</organism>
<feature type="transmembrane region" description="Helical" evidence="6">
    <location>
        <begin position="379"/>
        <end position="397"/>
    </location>
</feature>
<dbReference type="Pfam" id="PF07690">
    <property type="entry name" value="MFS_1"/>
    <property type="match status" value="1"/>
</dbReference>
<dbReference type="RefSeq" id="WP_158322682.1">
    <property type="nucleotide sequence ID" value="NZ_BORB01000001.1"/>
</dbReference>
<feature type="transmembrane region" description="Helical" evidence="6">
    <location>
        <begin position="20"/>
        <end position="42"/>
    </location>
</feature>
<dbReference type="PROSITE" id="PS00217">
    <property type="entry name" value="SUGAR_TRANSPORT_2"/>
    <property type="match status" value="1"/>
</dbReference>
<evidence type="ECO:0000313" key="8">
    <source>
        <dbReference type="EMBL" id="GIN55787.1"/>
    </source>
</evidence>
<feature type="transmembrane region" description="Helical" evidence="6">
    <location>
        <begin position="107"/>
        <end position="129"/>
    </location>
</feature>
<keyword evidence="9" id="KW-1185">Reference proteome</keyword>
<keyword evidence="2" id="KW-0813">Transport</keyword>
<feature type="transmembrane region" description="Helical" evidence="6">
    <location>
        <begin position="353"/>
        <end position="373"/>
    </location>
</feature>
<dbReference type="SUPFAM" id="SSF103473">
    <property type="entry name" value="MFS general substrate transporter"/>
    <property type="match status" value="1"/>
</dbReference>
<dbReference type="PROSITE" id="PS50850">
    <property type="entry name" value="MFS"/>
    <property type="match status" value="1"/>
</dbReference>
<dbReference type="Proteomes" id="UP000679950">
    <property type="component" value="Unassembled WGS sequence"/>
</dbReference>
<evidence type="ECO:0000256" key="5">
    <source>
        <dbReference type="ARBA" id="ARBA00023136"/>
    </source>
</evidence>
<feature type="transmembrane region" description="Helical" evidence="6">
    <location>
        <begin position="306"/>
        <end position="326"/>
    </location>
</feature>
<feature type="transmembrane region" description="Helical" evidence="6">
    <location>
        <begin position="81"/>
        <end position="101"/>
    </location>
</feature>
<protein>
    <recommendedName>
        <fullName evidence="7">Major facilitator superfamily (MFS) profile domain-containing protein</fullName>
    </recommendedName>
</protein>
<evidence type="ECO:0000313" key="9">
    <source>
        <dbReference type="Proteomes" id="UP000679950"/>
    </source>
</evidence>
<proteinExistence type="predicted"/>
<dbReference type="PANTHER" id="PTHR23526:SF2">
    <property type="entry name" value="MAJOR FACILITATOR SUPERFAMILY (MFS) PROFILE DOMAIN-CONTAINING PROTEIN"/>
    <property type="match status" value="1"/>
</dbReference>
<feature type="transmembrane region" description="Helical" evidence="6">
    <location>
        <begin position="284"/>
        <end position="300"/>
    </location>
</feature>
<feature type="transmembrane region" description="Helical" evidence="6">
    <location>
        <begin position="252"/>
        <end position="272"/>
    </location>
</feature>
<evidence type="ECO:0000256" key="4">
    <source>
        <dbReference type="ARBA" id="ARBA00022989"/>
    </source>
</evidence>
<comment type="subcellular location">
    <subcellularLocation>
        <location evidence="1">Cell membrane</location>
        <topology evidence="1">Multi-pass membrane protein</topology>
    </subcellularLocation>
</comment>
<evidence type="ECO:0000256" key="2">
    <source>
        <dbReference type="ARBA" id="ARBA00022448"/>
    </source>
</evidence>
<evidence type="ECO:0000259" key="7">
    <source>
        <dbReference type="PROSITE" id="PS50850"/>
    </source>
</evidence>
<dbReference type="InterPro" id="IPR011701">
    <property type="entry name" value="MFS"/>
</dbReference>
<evidence type="ECO:0000256" key="3">
    <source>
        <dbReference type="ARBA" id="ARBA00022692"/>
    </source>
</evidence>
<evidence type="ECO:0000256" key="6">
    <source>
        <dbReference type="SAM" id="Phobius"/>
    </source>
</evidence>
<feature type="transmembrane region" description="Helical" evidence="6">
    <location>
        <begin position="141"/>
        <end position="166"/>
    </location>
</feature>
<sequence>MLKLKNLYNGMDITKDLILLLVVGGLYSLSIALSNTFVNVYLWKQSGSYLDLAIYNLAVVVMQPITFLLAGRLAKKIDRVIVLRIGVIFLALFFIAVLFFGEKADDYLVVLGGLLGIGYGFYWLAFNVLTFEITEPETRDFFNGFMGALSSSGGIIGPITAGFIITRFTSNTGYTIIFAISLVLFSAAVVTSFFLQRRPSSGQYLFVKVFQERKRNKNWKLITNAHLLQGIREGTFVFVISVYLFIATKNELALGTYGMIHAGTAFIMYSIATKFIKKDKRKKVMMVGGVILYAAIFLIFNDPTYIRLLIYGVVIGIAYPLMLVPYSSITYDVIGKSRDAAEMRIEYVVVKELFLNSGRVISIILFIIAINLINPTTAIPALLLIFGIGHTLAALLLQKLELN</sequence>